<keyword evidence="4" id="KW-0175">Coiled coil</keyword>
<dbReference type="InterPro" id="IPR023313">
    <property type="entry name" value="UBQ-conjugating_AS"/>
</dbReference>
<dbReference type="Gene3D" id="3.10.110.10">
    <property type="entry name" value="Ubiquitin Conjugating Enzyme"/>
    <property type="match status" value="1"/>
</dbReference>
<dbReference type="Proteomes" id="UP001211065">
    <property type="component" value="Unassembled WGS sequence"/>
</dbReference>
<feature type="region of interest" description="Disordered" evidence="5">
    <location>
        <begin position="250"/>
        <end position="288"/>
    </location>
</feature>
<name>A0AAD5U5H2_9FUNG</name>
<dbReference type="EMBL" id="JADGJW010000075">
    <property type="protein sequence ID" value="KAJ3224969.1"/>
    <property type="molecule type" value="Genomic_DNA"/>
</dbReference>
<feature type="compositionally biased region" description="Basic and acidic residues" evidence="5">
    <location>
        <begin position="199"/>
        <end position="228"/>
    </location>
</feature>
<dbReference type="GO" id="GO:0016740">
    <property type="term" value="F:transferase activity"/>
    <property type="evidence" value="ECO:0007669"/>
    <property type="project" value="UniProtKB-KW"/>
</dbReference>
<evidence type="ECO:0000313" key="7">
    <source>
        <dbReference type="EMBL" id="KAJ3224969.1"/>
    </source>
</evidence>
<dbReference type="InterPro" id="IPR050113">
    <property type="entry name" value="Ub_conjugating_enzyme"/>
</dbReference>
<feature type="compositionally biased region" description="Low complexity" evidence="5">
    <location>
        <begin position="132"/>
        <end position="144"/>
    </location>
</feature>
<keyword evidence="8" id="KW-1185">Reference proteome</keyword>
<reference evidence="7" key="1">
    <citation type="submission" date="2020-05" db="EMBL/GenBank/DDBJ databases">
        <title>Phylogenomic resolution of chytrid fungi.</title>
        <authorList>
            <person name="Stajich J.E."/>
            <person name="Amses K."/>
            <person name="Simmons R."/>
            <person name="Seto K."/>
            <person name="Myers J."/>
            <person name="Bonds A."/>
            <person name="Quandt C.A."/>
            <person name="Barry K."/>
            <person name="Liu P."/>
            <person name="Grigoriev I."/>
            <person name="Longcore J.E."/>
            <person name="James T.Y."/>
        </authorList>
    </citation>
    <scope>NUCLEOTIDE SEQUENCE</scope>
    <source>
        <strain evidence="7">JEL0476</strain>
    </source>
</reference>
<proteinExistence type="predicted"/>
<dbReference type="CDD" id="cd23791">
    <property type="entry name" value="UBCc_UBE2C"/>
    <property type="match status" value="1"/>
</dbReference>
<dbReference type="SUPFAM" id="SSF54495">
    <property type="entry name" value="UBC-like"/>
    <property type="match status" value="1"/>
</dbReference>
<dbReference type="PROSITE" id="PS00183">
    <property type="entry name" value="UBC_1"/>
    <property type="match status" value="1"/>
</dbReference>
<protein>
    <submittedName>
        <fullName evidence="7">Ubiquitin-conjugating enzyme E2 C</fullName>
    </submittedName>
</protein>
<organism evidence="7 8">
    <name type="scientific">Clydaea vesicula</name>
    <dbReference type="NCBI Taxonomy" id="447962"/>
    <lineage>
        <taxon>Eukaryota</taxon>
        <taxon>Fungi</taxon>
        <taxon>Fungi incertae sedis</taxon>
        <taxon>Chytridiomycota</taxon>
        <taxon>Chytridiomycota incertae sedis</taxon>
        <taxon>Chytridiomycetes</taxon>
        <taxon>Lobulomycetales</taxon>
        <taxon>Lobulomycetaceae</taxon>
        <taxon>Clydaea</taxon>
    </lineage>
</organism>
<dbReference type="PANTHER" id="PTHR24067">
    <property type="entry name" value="UBIQUITIN-CONJUGATING ENZYME E2"/>
    <property type="match status" value="1"/>
</dbReference>
<feature type="compositionally biased region" description="Basic residues" evidence="5">
    <location>
        <begin position="156"/>
        <end position="165"/>
    </location>
</feature>
<feature type="region of interest" description="Disordered" evidence="5">
    <location>
        <begin position="130"/>
        <end position="228"/>
    </location>
</feature>
<evidence type="ECO:0000256" key="2">
    <source>
        <dbReference type="ARBA" id="ARBA00022786"/>
    </source>
</evidence>
<feature type="compositionally biased region" description="Polar residues" evidence="5">
    <location>
        <begin position="56"/>
        <end position="71"/>
    </location>
</feature>
<dbReference type="InterPro" id="IPR036872">
    <property type="entry name" value="CH_dom_sf"/>
</dbReference>
<keyword evidence="1" id="KW-0808">Transferase</keyword>
<dbReference type="InterPro" id="IPR000608">
    <property type="entry name" value="UBC"/>
</dbReference>
<dbReference type="SUPFAM" id="SSF47576">
    <property type="entry name" value="Calponin-homology domain, CH-domain"/>
    <property type="match status" value="1"/>
</dbReference>
<dbReference type="InterPro" id="IPR016135">
    <property type="entry name" value="UBQ-conjugating_enzyme/RWD"/>
</dbReference>
<evidence type="ECO:0000256" key="1">
    <source>
        <dbReference type="ARBA" id="ARBA00022679"/>
    </source>
</evidence>
<evidence type="ECO:0000256" key="3">
    <source>
        <dbReference type="PROSITE-ProRule" id="PRU10133"/>
    </source>
</evidence>
<feature type="compositionally biased region" description="Low complexity" evidence="5">
    <location>
        <begin position="184"/>
        <end position="195"/>
    </location>
</feature>
<feature type="region of interest" description="Disordered" evidence="5">
    <location>
        <begin position="40"/>
        <end position="71"/>
    </location>
</feature>
<comment type="caution">
    <text evidence="7">The sequence shown here is derived from an EMBL/GenBank/DDBJ whole genome shotgun (WGS) entry which is preliminary data.</text>
</comment>
<sequence length="494" mass="54891">MDEENAMLQEDLKNALEMVNSQAIDIEKLKQEIKSLQQNSVNNGEFKNNETKLTDAHTTTSHSTNDVQTSTTNLQEAATGEENKNFILNLFDSKNGSNENAEFEELKVKFDELSIKYFDLQNKLKEIEEKNSNQNQSNNNIINSLPVSGRSLSHMTKARVTARGRKAVERQNSAGSETLDGNQAATSTENEASTTGGASEEKKVSDEEIEETPKEKQTPVDTTQEIKRRVVGGGGFNLFGNVNPGSVMLRSSKLNSPKPSQSEITQEASSFTDTSQSGGQVTEMQNSPLSKVVEPEVFDLGEIRSWIIGKLSNEESLVENLKDAEKDFFTTLKDGQILIKLINLYIKDGYKVNTARFPFMQKTSDNSDVSAFPDSDNLLSWLGTISGPKETPFDGLTYKLSLKFPVNYPYAPPVIKFLTPIYHPNVDTSGNICLDILRDKWSAIYNVQTVLLSLQSLLGEPNNDSPLNGEAAQNWEKPDLFRKNVLKKHSEGEL</sequence>
<evidence type="ECO:0000256" key="5">
    <source>
        <dbReference type="SAM" id="MobiDB-lite"/>
    </source>
</evidence>
<evidence type="ECO:0000256" key="4">
    <source>
        <dbReference type="SAM" id="Coils"/>
    </source>
</evidence>
<feature type="compositionally biased region" description="Polar residues" evidence="5">
    <location>
        <begin position="170"/>
        <end position="183"/>
    </location>
</feature>
<feature type="coiled-coil region" evidence="4">
    <location>
        <begin position="12"/>
        <end position="39"/>
    </location>
</feature>
<keyword evidence="2" id="KW-0833">Ubl conjugation pathway</keyword>
<dbReference type="Pfam" id="PF00179">
    <property type="entry name" value="UQ_con"/>
    <property type="match status" value="1"/>
</dbReference>
<dbReference type="SMART" id="SM00212">
    <property type="entry name" value="UBCc"/>
    <property type="match status" value="1"/>
</dbReference>
<evidence type="ECO:0000313" key="8">
    <source>
        <dbReference type="Proteomes" id="UP001211065"/>
    </source>
</evidence>
<dbReference type="AlphaFoldDB" id="A0AAD5U5H2"/>
<feature type="active site" description="Glycyl thioester intermediate" evidence="3">
    <location>
        <position position="433"/>
    </location>
</feature>
<gene>
    <name evidence="7" type="primary">UBE2C</name>
    <name evidence="7" type="ORF">HK099_007598</name>
</gene>
<feature type="compositionally biased region" description="Polar residues" evidence="5">
    <location>
        <begin position="252"/>
        <end position="288"/>
    </location>
</feature>
<evidence type="ECO:0000259" key="6">
    <source>
        <dbReference type="PROSITE" id="PS50127"/>
    </source>
</evidence>
<dbReference type="PROSITE" id="PS50127">
    <property type="entry name" value="UBC_2"/>
    <property type="match status" value="1"/>
</dbReference>
<feature type="domain" description="UBC core" evidence="6">
    <location>
        <begin position="348"/>
        <end position="494"/>
    </location>
</feature>
<accession>A0AAD5U5H2</accession>